<dbReference type="AlphaFoldDB" id="A0A0A9HMU1"/>
<sequence>MFFHASKIASYRQDSAIWIGVQYSLKTHTILTRVVDKNVYLIVPNT</sequence>
<dbReference type="EMBL" id="GBRH01163693">
    <property type="protein sequence ID" value="JAE34203.1"/>
    <property type="molecule type" value="Transcribed_RNA"/>
</dbReference>
<proteinExistence type="predicted"/>
<protein>
    <submittedName>
        <fullName evidence="1">Uncharacterized protein</fullName>
    </submittedName>
</protein>
<evidence type="ECO:0000313" key="1">
    <source>
        <dbReference type="EMBL" id="JAE34203.1"/>
    </source>
</evidence>
<reference evidence="1" key="1">
    <citation type="submission" date="2014-09" db="EMBL/GenBank/DDBJ databases">
        <authorList>
            <person name="Magalhaes I.L.F."/>
            <person name="Oliveira U."/>
            <person name="Santos F.R."/>
            <person name="Vidigal T.H.D.A."/>
            <person name="Brescovit A.D."/>
            <person name="Santos A.J."/>
        </authorList>
    </citation>
    <scope>NUCLEOTIDE SEQUENCE</scope>
    <source>
        <tissue evidence="1">Shoot tissue taken approximately 20 cm above the soil surface</tissue>
    </source>
</reference>
<accession>A0A0A9HMU1</accession>
<name>A0A0A9HMU1_ARUDO</name>
<reference evidence="1" key="2">
    <citation type="journal article" date="2015" name="Data Brief">
        <title>Shoot transcriptome of the giant reed, Arundo donax.</title>
        <authorList>
            <person name="Barrero R.A."/>
            <person name="Guerrero F.D."/>
            <person name="Moolhuijzen P."/>
            <person name="Goolsby J.A."/>
            <person name="Tidwell J."/>
            <person name="Bellgard S.E."/>
            <person name="Bellgard M.I."/>
        </authorList>
    </citation>
    <scope>NUCLEOTIDE SEQUENCE</scope>
    <source>
        <tissue evidence="1">Shoot tissue taken approximately 20 cm above the soil surface</tissue>
    </source>
</reference>
<organism evidence="1">
    <name type="scientific">Arundo donax</name>
    <name type="common">Giant reed</name>
    <name type="synonym">Donax arundinaceus</name>
    <dbReference type="NCBI Taxonomy" id="35708"/>
    <lineage>
        <taxon>Eukaryota</taxon>
        <taxon>Viridiplantae</taxon>
        <taxon>Streptophyta</taxon>
        <taxon>Embryophyta</taxon>
        <taxon>Tracheophyta</taxon>
        <taxon>Spermatophyta</taxon>
        <taxon>Magnoliopsida</taxon>
        <taxon>Liliopsida</taxon>
        <taxon>Poales</taxon>
        <taxon>Poaceae</taxon>
        <taxon>PACMAD clade</taxon>
        <taxon>Arundinoideae</taxon>
        <taxon>Arundineae</taxon>
        <taxon>Arundo</taxon>
    </lineage>
</organism>